<dbReference type="RefSeq" id="WP_260221552.1">
    <property type="nucleotide sequence ID" value="NZ_JAJAGO010000019.1"/>
</dbReference>
<proteinExistence type="predicted"/>
<keyword evidence="2" id="KW-1185">Reference proteome</keyword>
<dbReference type="Proteomes" id="UP001156389">
    <property type="component" value="Unassembled WGS sequence"/>
</dbReference>
<dbReference type="EMBL" id="JAJAGO010000019">
    <property type="protein sequence ID" value="MCT2594233.1"/>
    <property type="molecule type" value="Genomic_DNA"/>
</dbReference>
<gene>
    <name evidence="1" type="ORF">LHJ74_30735</name>
</gene>
<comment type="caution">
    <text evidence="1">The sequence shown here is derived from an EMBL/GenBank/DDBJ whole genome shotgun (WGS) entry which is preliminary data.</text>
</comment>
<accession>A0ABT2K250</accession>
<sequence length="219" mass="23494">MPANDNYGQQIPYPLLTDRPNAQSAFSNLVDAMVPMTNMRFISASVRGAVLTNPQAGMVTWIQDVGRLEVYDGAAWVAFSVGTSLWTDIPLVSGYSDVNSEDNNYQGPVQYRVVNLSGTDALMFRGGMHIDYVGGTPENNSGQLPNPSHGGGRFNASLMPASLRPAYLRTTLIATSAKNTTTSTCKLDIHPDGELTVVGLNDTKDSPPWVSLNGVVCPL</sequence>
<evidence type="ECO:0000313" key="1">
    <source>
        <dbReference type="EMBL" id="MCT2594233.1"/>
    </source>
</evidence>
<name>A0ABT2K250_9ACTN</name>
<reference evidence="1 2" key="1">
    <citation type="submission" date="2021-10" db="EMBL/GenBank/DDBJ databases">
        <title>Streptomyces gossypii sp. nov., isolated from soil collected from cotton field.</title>
        <authorList>
            <person name="Ge X."/>
            <person name="Chen X."/>
            <person name="Liu W."/>
        </authorList>
    </citation>
    <scope>NUCLEOTIDE SEQUENCE [LARGE SCALE GENOMIC DNA]</scope>
    <source>
        <strain evidence="1 2">N2-109</strain>
    </source>
</reference>
<evidence type="ECO:0000313" key="2">
    <source>
        <dbReference type="Proteomes" id="UP001156389"/>
    </source>
</evidence>
<organism evidence="1 2">
    <name type="scientific">Streptomyces gossypii</name>
    <dbReference type="NCBI Taxonomy" id="2883101"/>
    <lineage>
        <taxon>Bacteria</taxon>
        <taxon>Bacillati</taxon>
        <taxon>Actinomycetota</taxon>
        <taxon>Actinomycetes</taxon>
        <taxon>Kitasatosporales</taxon>
        <taxon>Streptomycetaceae</taxon>
        <taxon>Streptomyces</taxon>
    </lineage>
</organism>
<protein>
    <submittedName>
        <fullName evidence="1">DUF2793 domain-containing protein</fullName>
    </submittedName>
</protein>